<dbReference type="GO" id="GO:0030515">
    <property type="term" value="F:snoRNA binding"/>
    <property type="evidence" value="ECO:0007669"/>
    <property type="project" value="InterPro"/>
</dbReference>
<evidence type="ECO:0000256" key="1">
    <source>
        <dbReference type="SAM" id="MobiDB-lite"/>
    </source>
</evidence>
<proteinExistence type="predicted"/>
<feature type="region of interest" description="Disordered" evidence="1">
    <location>
        <begin position="1"/>
        <end position="235"/>
    </location>
</feature>
<evidence type="ECO:0008006" key="4">
    <source>
        <dbReference type="Google" id="ProtNLM"/>
    </source>
</evidence>
<organism evidence="2 3">
    <name type="scientific">Trichoderma harzianum</name>
    <name type="common">Hypocrea lixii</name>
    <dbReference type="NCBI Taxonomy" id="5544"/>
    <lineage>
        <taxon>Eukaryota</taxon>
        <taxon>Fungi</taxon>
        <taxon>Dikarya</taxon>
        <taxon>Ascomycota</taxon>
        <taxon>Pezizomycotina</taxon>
        <taxon>Sordariomycetes</taxon>
        <taxon>Hypocreomycetidae</taxon>
        <taxon>Hypocreales</taxon>
        <taxon>Hypocreaceae</taxon>
        <taxon>Trichoderma</taxon>
    </lineage>
</organism>
<feature type="compositionally biased region" description="Low complexity" evidence="1">
    <location>
        <begin position="38"/>
        <end position="57"/>
    </location>
</feature>
<dbReference type="InterPro" id="IPR013268">
    <property type="entry name" value="UTP16"/>
</dbReference>
<sequence length="302" mass="33554">MVVQTRRRKALQEAEEPTKSSPARKMPVREKEDDADVPAKATPAKRTPAKKTTPAKETPAKETPVKGTLMVFDDEDTSEFRTPVGKEDESEYKTPTESNSAPKAAEVEDEEEDSDDEAPEAVSTTKAAEDIKKSTQAAQKAAQEQAASLKRKRQQRDELLKKQAEERKKAEEAAKPQNDQLEARQTKSDARARKRTEKSQIPTVLPAEFLTDSSSEDEADDSAEVAAGPKRRKVAGVEKRLTRLDAGPKDEVVKSTVYRVAKKTDERMAPKLKKHTKTSKELLLKRNRPAAAKSGTGFFKRK</sequence>
<accession>A0A0F9XHL3</accession>
<comment type="caution">
    <text evidence="2">The sequence shown here is derived from an EMBL/GenBank/DDBJ whole genome shotgun (WGS) entry which is preliminary data.</text>
</comment>
<reference evidence="3" key="1">
    <citation type="journal article" date="2015" name="Genome Announc.">
        <title>Draft whole-genome sequence of the biocontrol agent Trichoderma harzianum T6776.</title>
        <authorList>
            <person name="Baroncelli R."/>
            <person name="Piaggeschi G."/>
            <person name="Fiorini L."/>
            <person name="Bertolini E."/>
            <person name="Zapparata A."/>
            <person name="Pe M.E."/>
            <person name="Sarrocco S."/>
            <person name="Vannacci G."/>
        </authorList>
    </citation>
    <scope>NUCLEOTIDE SEQUENCE [LARGE SCALE GENOMIC DNA]</scope>
    <source>
        <strain evidence="3">T6776</strain>
    </source>
</reference>
<dbReference type="Proteomes" id="UP000034112">
    <property type="component" value="Unassembled WGS sequence"/>
</dbReference>
<evidence type="ECO:0000313" key="2">
    <source>
        <dbReference type="EMBL" id="KKP04506.1"/>
    </source>
</evidence>
<dbReference type="GO" id="GO:0006364">
    <property type="term" value="P:rRNA processing"/>
    <property type="evidence" value="ECO:0007669"/>
    <property type="project" value="InterPro"/>
</dbReference>
<dbReference type="OMA" id="FTRQPEE"/>
<evidence type="ECO:0000313" key="3">
    <source>
        <dbReference type="Proteomes" id="UP000034112"/>
    </source>
</evidence>
<feature type="compositionally biased region" description="Basic and acidic residues" evidence="1">
    <location>
        <begin position="84"/>
        <end position="94"/>
    </location>
</feature>
<dbReference type="Pfam" id="PF08297">
    <property type="entry name" value="U3_snoRNA_assoc"/>
    <property type="match status" value="1"/>
</dbReference>
<dbReference type="AlphaFoldDB" id="A0A0F9XHL3"/>
<feature type="compositionally biased region" description="Basic and acidic residues" evidence="1">
    <location>
        <begin position="155"/>
        <end position="174"/>
    </location>
</feature>
<dbReference type="OrthoDB" id="5245631at2759"/>
<feature type="compositionally biased region" description="Basic and acidic residues" evidence="1">
    <location>
        <begin position="181"/>
        <end position="191"/>
    </location>
</feature>
<dbReference type="EMBL" id="JOKZ01000075">
    <property type="protein sequence ID" value="KKP04506.1"/>
    <property type="molecule type" value="Genomic_DNA"/>
</dbReference>
<feature type="compositionally biased region" description="Acidic residues" evidence="1">
    <location>
        <begin position="107"/>
        <end position="119"/>
    </location>
</feature>
<feature type="compositionally biased region" description="Acidic residues" evidence="1">
    <location>
        <begin position="214"/>
        <end position="223"/>
    </location>
</feature>
<name>A0A0F9XHL3_TRIHA</name>
<protein>
    <recommendedName>
        <fullName evidence="4">U3 snoRNA associated</fullName>
    </recommendedName>
</protein>
<feature type="compositionally biased region" description="Low complexity" evidence="1">
    <location>
        <begin position="136"/>
        <end position="147"/>
    </location>
</feature>
<gene>
    <name evidence="2" type="ORF">THAR02_03391</name>
</gene>